<evidence type="ECO:0000313" key="8">
    <source>
        <dbReference type="EMBL" id="KAF2305730.1"/>
    </source>
</evidence>
<dbReference type="Pfam" id="PF00249">
    <property type="entry name" value="Myb_DNA-binding"/>
    <property type="match status" value="1"/>
</dbReference>
<dbReference type="GO" id="GO:0000139">
    <property type="term" value="C:Golgi membrane"/>
    <property type="evidence" value="ECO:0007669"/>
    <property type="project" value="UniProtKB-SubCell"/>
</dbReference>
<dbReference type="InterPro" id="IPR001005">
    <property type="entry name" value="SANT/Myb"/>
</dbReference>
<dbReference type="PANTHER" id="PTHR46038:SF38">
    <property type="entry name" value="GLYCOSYLTRANSFERASE-RELATED"/>
    <property type="match status" value="1"/>
</dbReference>
<dbReference type="GO" id="GO:0071555">
    <property type="term" value="P:cell wall organization"/>
    <property type="evidence" value="ECO:0007669"/>
    <property type="project" value="UniProtKB-KW"/>
</dbReference>
<comment type="similarity">
    <text evidence="2 6">Belongs to the glycosyltransferase 77 family.</text>
</comment>
<dbReference type="FunFam" id="1.10.10.60:FF:000002">
    <property type="entry name" value="Myb family transcription factor"/>
    <property type="match status" value="1"/>
</dbReference>
<dbReference type="InterPro" id="IPR005069">
    <property type="entry name" value="Nucl-diP-sugar_transferase"/>
</dbReference>
<protein>
    <recommendedName>
        <fullName evidence="6">Glycosyltransferase</fullName>
        <ecNumber evidence="6">2.4.2.-</ecNumber>
    </recommendedName>
</protein>
<organism evidence="8 9">
    <name type="scientific">Hevea brasiliensis</name>
    <name type="common">Para rubber tree</name>
    <name type="synonym">Siphonia brasiliensis</name>
    <dbReference type="NCBI Taxonomy" id="3981"/>
    <lineage>
        <taxon>Eukaryota</taxon>
        <taxon>Viridiplantae</taxon>
        <taxon>Streptophyta</taxon>
        <taxon>Embryophyta</taxon>
        <taxon>Tracheophyta</taxon>
        <taxon>Spermatophyta</taxon>
        <taxon>Magnoliopsida</taxon>
        <taxon>eudicotyledons</taxon>
        <taxon>Gunneridae</taxon>
        <taxon>Pentapetalae</taxon>
        <taxon>rosids</taxon>
        <taxon>fabids</taxon>
        <taxon>Malpighiales</taxon>
        <taxon>Euphorbiaceae</taxon>
        <taxon>Crotonoideae</taxon>
        <taxon>Micrandreae</taxon>
        <taxon>Hevea</taxon>
    </lineage>
</organism>
<sequence>MGSCGRSGTVRQYIRSKVPRLKWTPELHHCFVHAIERLGGQDKATPKLVLQLMDVKGLTISHVKSHLQMYRSMRSDLGRQEQESRPGVQSLIRTCNAAKGYVRQSRIRTLLMIIRDKRGNGGGFRCERTHSKSKPTAFSLPHDLCGLNSFKYAVEESDFLKIAKLEHGKCKAAAQSCKPEATRGVRTEDEKGGGCCELSLSLSLPHASSQRSNASCTSEISEAFSGSSLKDCSGLSFLVEGFVGLLFRVSMLLYGDSAEKSSLGDVHGARNGTGSLIADMRVSNEQKLETILKDAAMEDRTVILTTLNEAWAAPNSIIDLFLASFRIGEHTRRLLNHLVIIALDEKAYSRCKEVHSHCFALVTEGIDFHKEAYFMTPAYLKMMWRRIDFLRSVLEMGYNFVFTDADIMWFRDPFPRFYSDADFQIACDHFTGSSVNIENKPNGGFNYVRSNDRSIEFYKFWYSSQETYPGYHDQDVLNFIKFDTFVEDLGLKMRFLDTAYFGGLCEPSKDLSLVCTMHANCCYGLDSKLHDLRIMLQDWKHFLSLPPSLKSSSVVSWRVPQNCSLDALHHYGESPEKSVQEGLQQ</sequence>
<evidence type="ECO:0000256" key="1">
    <source>
        <dbReference type="ARBA" id="ARBA00004123"/>
    </source>
</evidence>
<evidence type="ECO:0000259" key="7">
    <source>
        <dbReference type="PROSITE" id="PS51294"/>
    </source>
</evidence>
<dbReference type="InterPro" id="IPR006447">
    <property type="entry name" value="Myb_dom_plants"/>
</dbReference>
<keyword evidence="4" id="KW-0804">Transcription</keyword>
<evidence type="ECO:0000313" key="9">
    <source>
        <dbReference type="Proteomes" id="UP000467840"/>
    </source>
</evidence>
<evidence type="ECO:0000256" key="3">
    <source>
        <dbReference type="ARBA" id="ARBA00023015"/>
    </source>
</evidence>
<evidence type="ECO:0000256" key="5">
    <source>
        <dbReference type="ARBA" id="ARBA00023242"/>
    </source>
</evidence>
<keyword evidence="6" id="KW-0961">Cell wall biogenesis/degradation</keyword>
<comment type="subcellular location">
    <subcellularLocation>
        <location evidence="6">Golgi apparatus membrane</location>
        <topology evidence="6">Single-pass type II membrane protein</topology>
    </subcellularLocation>
    <subcellularLocation>
        <location evidence="1">Nucleus</location>
    </subcellularLocation>
</comment>
<dbReference type="Gene3D" id="1.10.10.60">
    <property type="entry name" value="Homeodomain-like"/>
    <property type="match status" value="1"/>
</dbReference>
<comment type="caution">
    <text evidence="8">The sequence shown here is derived from an EMBL/GenBank/DDBJ whole genome shotgun (WGS) entry which is preliminary data.</text>
</comment>
<reference evidence="8 9" key="1">
    <citation type="journal article" date="2020" name="Mol. Plant">
        <title>The Chromosome-Based Rubber Tree Genome Provides New Insights into Spurge Genome Evolution and Rubber Biosynthesis.</title>
        <authorList>
            <person name="Liu J."/>
            <person name="Shi C."/>
            <person name="Shi C.C."/>
            <person name="Li W."/>
            <person name="Zhang Q.J."/>
            <person name="Zhang Y."/>
            <person name="Li K."/>
            <person name="Lu H.F."/>
            <person name="Shi C."/>
            <person name="Zhu S.T."/>
            <person name="Xiao Z.Y."/>
            <person name="Nan H."/>
            <person name="Yue Y."/>
            <person name="Zhu X.G."/>
            <person name="Wu Y."/>
            <person name="Hong X.N."/>
            <person name="Fan G.Y."/>
            <person name="Tong Y."/>
            <person name="Zhang D."/>
            <person name="Mao C.L."/>
            <person name="Liu Y.L."/>
            <person name="Hao S.J."/>
            <person name="Liu W.Q."/>
            <person name="Lv M.Q."/>
            <person name="Zhang H.B."/>
            <person name="Liu Y."/>
            <person name="Hu-Tang G.R."/>
            <person name="Wang J.P."/>
            <person name="Wang J.H."/>
            <person name="Sun Y.H."/>
            <person name="Ni S.B."/>
            <person name="Chen W.B."/>
            <person name="Zhang X.C."/>
            <person name="Jiao Y.N."/>
            <person name="Eichler E.E."/>
            <person name="Li G.H."/>
            <person name="Liu X."/>
            <person name="Gao L.Z."/>
        </authorList>
    </citation>
    <scope>NUCLEOTIDE SEQUENCE [LARGE SCALE GENOMIC DNA]</scope>
    <source>
        <strain evidence="9">cv. GT1</strain>
        <tissue evidence="8">Leaf</tissue>
    </source>
</reference>
<keyword evidence="6" id="KW-0333">Golgi apparatus</keyword>
<keyword evidence="6" id="KW-0812">Transmembrane</keyword>
<dbReference type="InterPro" id="IPR029044">
    <property type="entry name" value="Nucleotide-diphossugar_trans"/>
</dbReference>
<keyword evidence="6" id="KW-0328">Glycosyltransferase</keyword>
<dbReference type="NCBIfam" id="TIGR01557">
    <property type="entry name" value="myb_SHAQKYF"/>
    <property type="match status" value="1"/>
</dbReference>
<keyword evidence="5" id="KW-0539">Nucleus</keyword>
<dbReference type="EMBL" id="JAAGAX010000008">
    <property type="protein sequence ID" value="KAF2305730.1"/>
    <property type="molecule type" value="Genomic_DNA"/>
</dbReference>
<keyword evidence="3" id="KW-0805">Transcription regulation</keyword>
<dbReference type="Pfam" id="PF03407">
    <property type="entry name" value="Nucleotid_trans"/>
    <property type="match status" value="1"/>
</dbReference>
<dbReference type="SUPFAM" id="SSF46689">
    <property type="entry name" value="Homeodomain-like"/>
    <property type="match status" value="1"/>
</dbReference>
<dbReference type="InterPro" id="IPR009057">
    <property type="entry name" value="Homeodomain-like_sf"/>
</dbReference>
<keyword evidence="9" id="KW-1185">Reference proteome</keyword>
<dbReference type="AlphaFoldDB" id="A0A6A6LWA3"/>
<dbReference type="SUPFAM" id="SSF53448">
    <property type="entry name" value="Nucleotide-diphospho-sugar transferases"/>
    <property type="match status" value="1"/>
</dbReference>
<dbReference type="GO" id="GO:0005634">
    <property type="term" value="C:nucleus"/>
    <property type="evidence" value="ECO:0007669"/>
    <property type="project" value="UniProtKB-SubCell"/>
</dbReference>
<feature type="domain" description="HTH myb-type" evidence="7">
    <location>
        <begin position="15"/>
        <end position="75"/>
    </location>
</feature>
<evidence type="ECO:0000256" key="4">
    <source>
        <dbReference type="ARBA" id="ARBA00023163"/>
    </source>
</evidence>
<dbReference type="InterPro" id="IPR017930">
    <property type="entry name" value="Myb_dom"/>
</dbReference>
<gene>
    <name evidence="8" type="ORF">GH714_007868</name>
</gene>
<keyword evidence="6" id="KW-0735">Signal-anchor</keyword>
<proteinExistence type="inferred from homology"/>
<dbReference type="GO" id="GO:0016757">
    <property type="term" value="F:glycosyltransferase activity"/>
    <property type="evidence" value="ECO:0007669"/>
    <property type="project" value="UniProtKB-KW"/>
</dbReference>
<dbReference type="Proteomes" id="UP000467840">
    <property type="component" value="Chromosome 9"/>
</dbReference>
<evidence type="ECO:0000256" key="6">
    <source>
        <dbReference type="RuleBase" id="RU363055"/>
    </source>
</evidence>
<dbReference type="PROSITE" id="PS51294">
    <property type="entry name" value="HTH_MYB"/>
    <property type="match status" value="1"/>
</dbReference>
<dbReference type="EC" id="2.4.2.-" evidence="6"/>
<name>A0A6A6LWA3_HEVBR</name>
<evidence type="ECO:0000256" key="2">
    <source>
        <dbReference type="ARBA" id="ARBA00007033"/>
    </source>
</evidence>
<keyword evidence="6" id="KW-0808">Transferase</keyword>
<dbReference type="InterPro" id="IPR044821">
    <property type="entry name" value="At1g28695/At4g15970-like"/>
</dbReference>
<dbReference type="PANTHER" id="PTHR46038">
    <property type="entry name" value="EXPRESSED PROTEIN-RELATED"/>
    <property type="match status" value="1"/>
</dbReference>
<accession>A0A6A6LWA3</accession>
<dbReference type="GO" id="GO:0003677">
    <property type="term" value="F:DNA binding"/>
    <property type="evidence" value="ECO:0007669"/>
    <property type="project" value="InterPro"/>
</dbReference>